<evidence type="ECO:0000256" key="3">
    <source>
        <dbReference type="ARBA" id="ARBA00022603"/>
    </source>
</evidence>
<gene>
    <name evidence="6 8" type="primary">rlmF</name>
    <name evidence="8" type="ORF">VCO01S_18080</name>
</gene>
<evidence type="ECO:0000256" key="7">
    <source>
        <dbReference type="SAM" id="MobiDB-lite"/>
    </source>
</evidence>
<keyword evidence="5 6" id="KW-0949">S-adenosyl-L-methionine</keyword>
<organism evidence="8 9">
    <name type="scientific">Vibrio comitans NBRC 102076</name>
    <dbReference type="NCBI Taxonomy" id="1219078"/>
    <lineage>
        <taxon>Bacteria</taxon>
        <taxon>Pseudomonadati</taxon>
        <taxon>Pseudomonadota</taxon>
        <taxon>Gammaproteobacteria</taxon>
        <taxon>Vibrionales</taxon>
        <taxon>Vibrionaceae</taxon>
        <taxon>Vibrio</taxon>
    </lineage>
</organism>
<keyword evidence="3 6" id="KW-0489">Methyltransferase</keyword>
<dbReference type="PANTHER" id="PTHR13393:SF0">
    <property type="entry name" value="RNA N6-ADENOSINE-METHYLTRANSFERASE METTL16"/>
    <property type="match status" value="1"/>
</dbReference>
<name>A0A4Y3IND9_9VIBR</name>
<dbReference type="Pfam" id="PF05971">
    <property type="entry name" value="Methyltransf_10"/>
    <property type="match status" value="1"/>
</dbReference>
<dbReference type="InterPro" id="IPR029063">
    <property type="entry name" value="SAM-dependent_MTases_sf"/>
</dbReference>
<dbReference type="GO" id="GO:0052907">
    <property type="term" value="F:23S rRNA (adenine(1618)-N(6))-methyltransferase activity"/>
    <property type="evidence" value="ECO:0007669"/>
    <property type="project" value="UniProtKB-EC"/>
</dbReference>
<evidence type="ECO:0000256" key="1">
    <source>
        <dbReference type="ARBA" id="ARBA00022490"/>
    </source>
</evidence>
<protein>
    <recommendedName>
        <fullName evidence="6">Ribosomal RNA large subunit methyltransferase F</fullName>
        <ecNumber evidence="6">2.1.1.181</ecNumber>
    </recommendedName>
    <alternativeName>
        <fullName evidence="6">23S rRNA mA1618 methyltransferase</fullName>
    </alternativeName>
    <alternativeName>
        <fullName evidence="6">rRNA adenine N-6-methyltransferase</fullName>
    </alternativeName>
</protein>
<keyword evidence="9" id="KW-1185">Reference proteome</keyword>
<dbReference type="OrthoDB" id="1115728at2"/>
<dbReference type="HAMAP" id="MF_01848">
    <property type="entry name" value="23SrRNA_methyltr_F"/>
    <property type="match status" value="1"/>
</dbReference>
<dbReference type="EMBL" id="BJLH01000007">
    <property type="protein sequence ID" value="GEA60615.1"/>
    <property type="molecule type" value="Genomic_DNA"/>
</dbReference>
<evidence type="ECO:0000313" key="9">
    <source>
        <dbReference type="Proteomes" id="UP000318242"/>
    </source>
</evidence>
<evidence type="ECO:0000256" key="5">
    <source>
        <dbReference type="ARBA" id="ARBA00022691"/>
    </source>
</evidence>
<sequence length="316" mass="35189">MKSNRTPSTKSLKAGLHPRNKHHGRYDIAALVKALPELKSKVTLNPRGEQTVDFSDPEAVLTLNKALLAHHYQVKFWDIPKGYLCPPIPGRADYVHRLADLLDSSDTSINVLDIGTGASCIYPIIGVTDYQWHFTASDVDPVSIKVATEIARQNPHLSKKITPRLQKNAANIFKGVIKEGEYYHLTLCNPPFHKSLKEAEQGTKRKADNLAKNRAKRGANAMNNKNHTIKSSSSGLNFGGQKAELWCPGGEEAFIKNMAQESVLFKEQVGWFSTLISKKENVSPMKKLLSTLGATQVKVVEMSQGQKISRFIAWRY</sequence>
<evidence type="ECO:0000313" key="8">
    <source>
        <dbReference type="EMBL" id="GEA60615.1"/>
    </source>
</evidence>
<dbReference type="Gene3D" id="3.40.50.150">
    <property type="entry name" value="Vaccinia Virus protein VP39"/>
    <property type="match status" value="1"/>
</dbReference>
<evidence type="ECO:0000256" key="4">
    <source>
        <dbReference type="ARBA" id="ARBA00022679"/>
    </source>
</evidence>
<proteinExistence type="inferred from homology"/>
<evidence type="ECO:0000256" key="6">
    <source>
        <dbReference type="HAMAP-Rule" id="MF_01848"/>
    </source>
</evidence>
<dbReference type="GO" id="GO:0070475">
    <property type="term" value="P:rRNA base methylation"/>
    <property type="evidence" value="ECO:0007669"/>
    <property type="project" value="TreeGrafter"/>
</dbReference>
<dbReference type="NCBIfam" id="NF008725">
    <property type="entry name" value="PRK11727.1"/>
    <property type="match status" value="1"/>
</dbReference>
<feature type="compositionally biased region" description="Polar residues" evidence="7">
    <location>
        <begin position="1"/>
        <end position="11"/>
    </location>
</feature>
<dbReference type="InterPro" id="IPR010286">
    <property type="entry name" value="METTL16/RlmF"/>
</dbReference>
<dbReference type="RefSeq" id="WP_141271022.1">
    <property type="nucleotide sequence ID" value="NZ_BJLH01000007.1"/>
</dbReference>
<dbReference type="PIRSF" id="PIRSF029038">
    <property type="entry name" value="Mtase_YbiN_prd"/>
    <property type="match status" value="1"/>
</dbReference>
<reference evidence="8 9" key="1">
    <citation type="submission" date="2019-06" db="EMBL/GenBank/DDBJ databases">
        <title>Whole genome shotgun sequence of Vibrio comitans NBRC 102076.</title>
        <authorList>
            <person name="Hosoyama A."/>
            <person name="Uohara A."/>
            <person name="Ohji S."/>
            <person name="Ichikawa N."/>
        </authorList>
    </citation>
    <scope>NUCLEOTIDE SEQUENCE [LARGE SCALE GENOMIC DNA]</scope>
    <source>
        <strain evidence="8 9">NBRC 102076</strain>
    </source>
</reference>
<keyword evidence="4 6" id="KW-0808">Transferase</keyword>
<comment type="caution">
    <text evidence="8">The sequence shown here is derived from an EMBL/GenBank/DDBJ whole genome shotgun (WGS) entry which is preliminary data.</text>
</comment>
<dbReference type="AlphaFoldDB" id="A0A4Y3IND9"/>
<dbReference type="Proteomes" id="UP000318242">
    <property type="component" value="Unassembled WGS sequence"/>
</dbReference>
<feature type="compositionally biased region" description="Polar residues" evidence="7">
    <location>
        <begin position="221"/>
        <end position="235"/>
    </location>
</feature>
<keyword evidence="1 6" id="KW-0963">Cytoplasm</keyword>
<dbReference type="PANTHER" id="PTHR13393">
    <property type="entry name" value="SAM-DEPENDENT METHYLTRANSFERASE"/>
    <property type="match status" value="1"/>
</dbReference>
<feature type="region of interest" description="Disordered" evidence="7">
    <location>
        <begin position="216"/>
        <end position="235"/>
    </location>
</feature>
<feature type="region of interest" description="Disordered" evidence="7">
    <location>
        <begin position="1"/>
        <end position="20"/>
    </location>
</feature>
<dbReference type="GO" id="GO:0005737">
    <property type="term" value="C:cytoplasm"/>
    <property type="evidence" value="ECO:0007669"/>
    <property type="project" value="UniProtKB-SubCell"/>
</dbReference>
<comment type="subcellular location">
    <subcellularLocation>
        <location evidence="6">Cytoplasm</location>
    </subcellularLocation>
</comment>
<keyword evidence="2 6" id="KW-0698">rRNA processing</keyword>
<accession>A0A4Y3IND9</accession>
<dbReference type="SUPFAM" id="SSF53335">
    <property type="entry name" value="S-adenosyl-L-methionine-dependent methyltransferases"/>
    <property type="match status" value="1"/>
</dbReference>
<evidence type="ECO:0000256" key="2">
    <source>
        <dbReference type="ARBA" id="ARBA00022552"/>
    </source>
</evidence>
<comment type="similarity">
    <text evidence="6">Belongs to the methyltransferase superfamily. METTL16/RlmF family.</text>
</comment>
<comment type="function">
    <text evidence="6">Specifically methylates the adenine in position 1618 of 23S rRNA.</text>
</comment>
<dbReference type="InterPro" id="IPR016909">
    <property type="entry name" value="rRNA_lsu_MeTfrase_F"/>
</dbReference>
<dbReference type="CDD" id="cd02440">
    <property type="entry name" value="AdoMet_MTases"/>
    <property type="match status" value="1"/>
</dbReference>
<comment type="catalytic activity">
    <reaction evidence="6">
        <text>adenosine(1618) in 23S rRNA + S-adenosyl-L-methionine = N(6)-methyladenosine(1618) in 23S rRNA + S-adenosyl-L-homocysteine + H(+)</text>
        <dbReference type="Rhea" id="RHEA:16497"/>
        <dbReference type="Rhea" id="RHEA-COMP:10229"/>
        <dbReference type="Rhea" id="RHEA-COMP:10231"/>
        <dbReference type="ChEBI" id="CHEBI:15378"/>
        <dbReference type="ChEBI" id="CHEBI:57856"/>
        <dbReference type="ChEBI" id="CHEBI:59789"/>
        <dbReference type="ChEBI" id="CHEBI:74411"/>
        <dbReference type="ChEBI" id="CHEBI:74449"/>
        <dbReference type="EC" id="2.1.1.181"/>
    </reaction>
</comment>
<dbReference type="EC" id="2.1.1.181" evidence="6"/>